<keyword evidence="3 4" id="KW-0808">Transferase</keyword>
<evidence type="ECO:0000256" key="1">
    <source>
        <dbReference type="ARBA" id="ARBA00009995"/>
    </source>
</evidence>
<dbReference type="AlphaFoldDB" id="A0A1B6IH48"/>
<evidence type="ECO:0000256" key="3">
    <source>
        <dbReference type="ARBA" id="ARBA00022679"/>
    </source>
</evidence>
<evidence type="ECO:0000256" key="4">
    <source>
        <dbReference type="RuleBase" id="RU003718"/>
    </source>
</evidence>
<dbReference type="SUPFAM" id="SSF53756">
    <property type="entry name" value="UDP-Glycosyltransferase/glycogen phosphorylase"/>
    <property type="match status" value="1"/>
</dbReference>
<feature type="chain" id="PRO_5008447296" description="UDP-glucuronosyltransferase" evidence="5">
    <location>
        <begin position="20"/>
        <end position="525"/>
    </location>
</feature>
<dbReference type="InterPro" id="IPR050271">
    <property type="entry name" value="UDP-glycosyltransferase"/>
</dbReference>
<evidence type="ECO:0000313" key="6">
    <source>
        <dbReference type="EMBL" id="JAS86254.1"/>
    </source>
</evidence>
<keyword evidence="2 4" id="KW-0328">Glycosyltransferase</keyword>
<sequence length="525" mass="58812">MKTVFLWLLLLSVVGCSFSARILAMAPFPGKSHYIFVSGIIKALHQRGHHIVEYSPYPPSKPLANYTHMEVHTEFEKQTQNWTFEQFAQVAKLSNSMWPNPFGFINVWWMTNPMCKEIFQHENIKNLINSKEHFDLVITESSFGQESMLVFGNRFGAPTITVQGFSSVPALNRDAGNALSIATIPEMASFIATDNMTFVERLFNFVSVICSLLLYHNYQLPAQDKILRENYIQDAPSIGELVGNVSLYLINSHPAVEYPRPYTPNIIPIAGITISPDRTPLPKDLKKFMDDAKEGVVYFSLGTVVPVHILPEELLQAFVSAFKKLPQKVIWKTDLESIPNLSKNVMLTKWVPQPGVLAHPNCVLFMTHGGAFSQQEAIHAGVPTVGIAFFGDQPANVKFAEHRGIGVRLAFDSISEETISTAINTVLKNPKYKENVQRLSRIFHDRPMTPADSAVFWVEYVLRHGGAHHLRSAATQLSWYQLALLDILAAIVAVVVVLFLVLRKLLSLVCGRKGQKNVSTSKKKN</sequence>
<feature type="signal peptide" evidence="5">
    <location>
        <begin position="1"/>
        <end position="19"/>
    </location>
</feature>
<dbReference type="InterPro" id="IPR002213">
    <property type="entry name" value="UDP_glucos_trans"/>
</dbReference>
<dbReference type="GO" id="GO:0016020">
    <property type="term" value="C:membrane"/>
    <property type="evidence" value="ECO:0007669"/>
    <property type="project" value="UniProtKB-SubCell"/>
</dbReference>
<comment type="similarity">
    <text evidence="1 4">Belongs to the UDP-glycosyltransferase family.</text>
</comment>
<dbReference type="FunFam" id="3.40.50.2000:FF:000021">
    <property type="entry name" value="UDP-glucuronosyltransferase"/>
    <property type="match status" value="1"/>
</dbReference>
<dbReference type="Pfam" id="PF00201">
    <property type="entry name" value="UDPGT"/>
    <property type="match status" value="1"/>
</dbReference>
<dbReference type="CDD" id="cd03784">
    <property type="entry name" value="GT1_Gtf-like"/>
    <property type="match status" value="1"/>
</dbReference>
<name>A0A1B6IH48_9HEMI</name>
<keyword evidence="5" id="KW-1133">Transmembrane helix</keyword>
<dbReference type="PROSITE" id="PS00375">
    <property type="entry name" value="UDPGT"/>
    <property type="match status" value="1"/>
</dbReference>
<dbReference type="InterPro" id="IPR035595">
    <property type="entry name" value="UDP_glycos_trans_CS"/>
</dbReference>
<gene>
    <name evidence="6" type="ORF">g.51432</name>
</gene>
<organism evidence="6">
    <name type="scientific">Homalodisca liturata</name>
    <dbReference type="NCBI Taxonomy" id="320908"/>
    <lineage>
        <taxon>Eukaryota</taxon>
        <taxon>Metazoa</taxon>
        <taxon>Ecdysozoa</taxon>
        <taxon>Arthropoda</taxon>
        <taxon>Hexapoda</taxon>
        <taxon>Insecta</taxon>
        <taxon>Pterygota</taxon>
        <taxon>Neoptera</taxon>
        <taxon>Paraneoptera</taxon>
        <taxon>Hemiptera</taxon>
        <taxon>Auchenorrhyncha</taxon>
        <taxon>Membracoidea</taxon>
        <taxon>Cicadellidae</taxon>
        <taxon>Cicadellinae</taxon>
        <taxon>Proconiini</taxon>
        <taxon>Homalodisca</taxon>
    </lineage>
</organism>
<comment type="subcellular location">
    <subcellularLocation>
        <location evidence="5">Membrane</location>
        <topology evidence="5">Single-pass membrane protein</topology>
    </subcellularLocation>
</comment>
<dbReference type="Gene3D" id="3.40.50.2000">
    <property type="entry name" value="Glycogen Phosphorylase B"/>
    <property type="match status" value="1"/>
</dbReference>
<accession>A0A1B6IH48</accession>
<evidence type="ECO:0000256" key="5">
    <source>
        <dbReference type="RuleBase" id="RU362059"/>
    </source>
</evidence>
<protein>
    <recommendedName>
        <fullName evidence="5">UDP-glucuronosyltransferase</fullName>
        <ecNumber evidence="5">2.4.1.17</ecNumber>
    </recommendedName>
</protein>
<dbReference type="EMBL" id="GECU01021452">
    <property type="protein sequence ID" value="JAS86254.1"/>
    <property type="molecule type" value="Transcribed_RNA"/>
</dbReference>
<dbReference type="PANTHER" id="PTHR48043:SF159">
    <property type="entry name" value="EG:EG0003.4 PROTEIN-RELATED"/>
    <property type="match status" value="1"/>
</dbReference>
<dbReference type="PROSITE" id="PS51257">
    <property type="entry name" value="PROKAR_LIPOPROTEIN"/>
    <property type="match status" value="1"/>
</dbReference>
<feature type="transmembrane region" description="Helical" evidence="5">
    <location>
        <begin position="479"/>
        <end position="502"/>
    </location>
</feature>
<keyword evidence="5" id="KW-0812">Transmembrane</keyword>
<evidence type="ECO:0000256" key="2">
    <source>
        <dbReference type="ARBA" id="ARBA00022676"/>
    </source>
</evidence>
<keyword evidence="5" id="KW-0732">Signal</keyword>
<comment type="catalytic activity">
    <reaction evidence="5">
        <text>glucuronate acceptor + UDP-alpha-D-glucuronate = acceptor beta-D-glucuronoside + UDP + H(+)</text>
        <dbReference type="Rhea" id="RHEA:21032"/>
        <dbReference type="ChEBI" id="CHEBI:15378"/>
        <dbReference type="ChEBI" id="CHEBI:58052"/>
        <dbReference type="ChEBI" id="CHEBI:58223"/>
        <dbReference type="ChEBI" id="CHEBI:132367"/>
        <dbReference type="ChEBI" id="CHEBI:132368"/>
        <dbReference type="EC" id="2.4.1.17"/>
    </reaction>
</comment>
<dbReference type="PANTHER" id="PTHR48043">
    <property type="entry name" value="EG:EG0003.4 PROTEIN-RELATED"/>
    <property type="match status" value="1"/>
</dbReference>
<reference evidence="6" key="1">
    <citation type="submission" date="2015-11" db="EMBL/GenBank/DDBJ databases">
        <title>De novo transcriptome assembly of four potential Pierce s Disease insect vectors from Arizona vineyards.</title>
        <authorList>
            <person name="Tassone E.E."/>
        </authorList>
    </citation>
    <scope>NUCLEOTIDE SEQUENCE</scope>
</reference>
<dbReference type="EC" id="2.4.1.17" evidence="5"/>
<dbReference type="GO" id="GO:0015020">
    <property type="term" value="F:glucuronosyltransferase activity"/>
    <property type="evidence" value="ECO:0007669"/>
    <property type="project" value="UniProtKB-EC"/>
</dbReference>
<keyword evidence="5" id="KW-0472">Membrane</keyword>
<proteinExistence type="inferred from homology"/>